<protein>
    <submittedName>
        <fullName evidence="8">Multisubunit potassium/proton antiporter, PhaC subunit</fullName>
    </submittedName>
</protein>
<dbReference type="NCBIfam" id="NF006573">
    <property type="entry name" value="PRK09094.1"/>
    <property type="match status" value="1"/>
</dbReference>
<keyword evidence="5 7" id="KW-1133">Transmembrane helix</keyword>
<dbReference type="Pfam" id="PF00420">
    <property type="entry name" value="Oxidored_q2"/>
    <property type="match status" value="1"/>
</dbReference>
<evidence type="ECO:0000256" key="3">
    <source>
        <dbReference type="ARBA" id="ARBA00022475"/>
    </source>
</evidence>
<dbReference type="RefSeq" id="WP_091714924.1">
    <property type="nucleotide sequence ID" value="NZ_FOSH01000014.1"/>
</dbReference>
<dbReference type="InterPro" id="IPR039428">
    <property type="entry name" value="NUOK/Mnh_C1-like"/>
</dbReference>
<dbReference type="GO" id="GO:0005886">
    <property type="term" value="C:plasma membrane"/>
    <property type="evidence" value="ECO:0007669"/>
    <property type="project" value="UniProtKB-SubCell"/>
</dbReference>
<dbReference type="STRING" id="45496.SAMN04488079_11473"/>
<proteinExistence type="inferred from homology"/>
<gene>
    <name evidence="8" type="ORF">SAMN04488079_11473</name>
</gene>
<evidence type="ECO:0000313" key="9">
    <source>
        <dbReference type="Proteomes" id="UP000198924"/>
    </source>
</evidence>
<organism evidence="8 9">
    <name type="scientific">Methylophaga sulfidovorans</name>
    <dbReference type="NCBI Taxonomy" id="45496"/>
    <lineage>
        <taxon>Bacteria</taxon>
        <taxon>Pseudomonadati</taxon>
        <taxon>Pseudomonadota</taxon>
        <taxon>Gammaproteobacteria</taxon>
        <taxon>Thiotrichales</taxon>
        <taxon>Piscirickettsiaceae</taxon>
        <taxon>Methylophaga</taxon>
    </lineage>
</organism>
<dbReference type="PANTHER" id="PTHR34583">
    <property type="entry name" value="ANTIPORTER SUBUNIT MNHC2-RELATED"/>
    <property type="match status" value="1"/>
</dbReference>
<keyword evidence="4 7" id="KW-0812">Transmembrane</keyword>
<sequence length="123" mass="13238">MEWLVAIAIGVMTSCGVYLVLRARTFPLVLGLTLISYAVNVFLFVMGRLQIGEAAIISADTTKYTDPLPQALVLTAIVIAFGMTAFLIVLALKARSELGNDHVDGMSYVAEEQEKKTAVGDSK</sequence>
<feature type="transmembrane region" description="Helical" evidence="7">
    <location>
        <begin position="6"/>
        <end position="21"/>
    </location>
</feature>
<reference evidence="9" key="1">
    <citation type="submission" date="2016-10" db="EMBL/GenBank/DDBJ databases">
        <authorList>
            <person name="Varghese N."/>
            <person name="Submissions S."/>
        </authorList>
    </citation>
    <scope>NUCLEOTIDE SEQUENCE [LARGE SCALE GENOMIC DNA]</scope>
    <source>
        <strain evidence="9">DSM 11578</strain>
    </source>
</reference>
<feature type="transmembrane region" description="Helical" evidence="7">
    <location>
        <begin position="71"/>
        <end position="92"/>
    </location>
</feature>
<evidence type="ECO:0000256" key="4">
    <source>
        <dbReference type="ARBA" id="ARBA00022692"/>
    </source>
</evidence>
<accession>A0A1I4AIW2</accession>
<evidence type="ECO:0000256" key="7">
    <source>
        <dbReference type="SAM" id="Phobius"/>
    </source>
</evidence>
<evidence type="ECO:0000313" key="8">
    <source>
        <dbReference type="EMBL" id="SFK55699.1"/>
    </source>
</evidence>
<dbReference type="NCBIfam" id="NF006372">
    <property type="entry name" value="PRK08600.1"/>
    <property type="match status" value="1"/>
</dbReference>
<evidence type="ECO:0000256" key="6">
    <source>
        <dbReference type="ARBA" id="ARBA00023136"/>
    </source>
</evidence>
<evidence type="ECO:0000256" key="5">
    <source>
        <dbReference type="ARBA" id="ARBA00022989"/>
    </source>
</evidence>
<name>A0A1I4AIW2_9GAMM</name>
<keyword evidence="6 7" id="KW-0472">Membrane</keyword>
<dbReference type="Gene3D" id="1.10.287.3510">
    <property type="match status" value="1"/>
</dbReference>
<dbReference type="AlphaFoldDB" id="A0A1I4AIW2"/>
<feature type="transmembrane region" description="Helical" evidence="7">
    <location>
        <begin position="28"/>
        <end position="51"/>
    </location>
</feature>
<keyword evidence="3" id="KW-1003">Cell membrane</keyword>
<dbReference type="EMBL" id="FOSH01000014">
    <property type="protein sequence ID" value="SFK55699.1"/>
    <property type="molecule type" value="Genomic_DNA"/>
</dbReference>
<dbReference type="PANTHER" id="PTHR34583:SF2">
    <property type="entry name" value="ANTIPORTER SUBUNIT MNHC2-RELATED"/>
    <property type="match status" value="1"/>
</dbReference>
<dbReference type="Proteomes" id="UP000198924">
    <property type="component" value="Unassembled WGS sequence"/>
</dbReference>
<comment type="similarity">
    <text evidence="2">Belongs to the CPA3 antiporters (TC 2.A.63) subunit C family.</text>
</comment>
<evidence type="ECO:0000256" key="1">
    <source>
        <dbReference type="ARBA" id="ARBA00004651"/>
    </source>
</evidence>
<comment type="subcellular location">
    <subcellularLocation>
        <location evidence="1">Cell membrane</location>
        <topology evidence="1">Multi-pass membrane protein</topology>
    </subcellularLocation>
</comment>
<dbReference type="OrthoDB" id="9799219at2"/>
<evidence type="ECO:0000256" key="2">
    <source>
        <dbReference type="ARBA" id="ARBA00010388"/>
    </source>
</evidence>
<dbReference type="InterPro" id="IPR050601">
    <property type="entry name" value="CPA3_antiporter_subunitC"/>
</dbReference>
<keyword evidence="9" id="KW-1185">Reference proteome</keyword>